<dbReference type="InterPro" id="IPR037401">
    <property type="entry name" value="SnoaL-like"/>
</dbReference>
<accession>A0ABS3SC81</accession>
<dbReference type="InterPro" id="IPR032710">
    <property type="entry name" value="NTF2-like_dom_sf"/>
</dbReference>
<evidence type="ECO:0000313" key="2">
    <source>
        <dbReference type="EMBL" id="MBO3083348.1"/>
    </source>
</evidence>
<comment type="caution">
    <text evidence="2">The sequence shown here is derived from an EMBL/GenBank/DDBJ whole genome shotgun (WGS) entry which is preliminary data.</text>
</comment>
<dbReference type="Pfam" id="PF12680">
    <property type="entry name" value="SnoaL_2"/>
    <property type="match status" value="1"/>
</dbReference>
<gene>
    <name evidence="2" type="ORF">J4035_01745</name>
</gene>
<protein>
    <recommendedName>
        <fullName evidence="1">SnoaL-like domain-containing protein</fullName>
    </recommendedName>
</protein>
<dbReference type="Proteomes" id="UP000678317">
    <property type="component" value="Unassembled WGS sequence"/>
</dbReference>
<reference evidence="2 3" key="1">
    <citation type="submission" date="2021-03" db="EMBL/GenBank/DDBJ databases">
        <title>novel species in genus Cellulomonas.</title>
        <authorList>
            <person name="Zhang G."/>
        </authorList>
    </citation>
    <scope>NUCLEOTIDE SEQUENCE [LARGE SCALE GENOMIC DNA]</scope>
    <source>
        <strain evidence="3">zg-ZUI188</strain>
    </source>
</reference>
<feature type="domain" description="SnoaL-like" evidence="1">
    <location>
        <begin position="160"/>
        <end position="234"/>
    </location>
</feature>
<name>A0ABS3SC81_9CELL</name>
<organism evidence="2 3">
    <name type="scientific">Cellulomonas fengjieae</name>
    <dbReference type="NCBI Taxonomy" id="2819978"/>
    <lineage>
        <taxon>Bacteria</taxon>
        <taxon>Bacillati</taxon>
        <taxon>Actinomycetota</taxon>
        <taxon>Actinomycetes</taxon>
        <taxon>Micrococcales</taxon>
        <taxon>Cellulomonadaceae</taxon>
        <taxon>Cellulomonas</taxon>
    </lineage>
</organism>
<dbReference type="SUPFAM" id="SSF54427">
    <property type="entry name" value="NTF2-like"/>
    <property type="match status" value="2"/>
</dbReference>
<dbReference type="Gene3D" id="3.10.450.50">
    <property type="match status" value="2"/>
</dbReference>
<sequence>MPWAPELFSAPVLQRLLDKYHRDRLRSVPFFDGVVTGEVDALVGSFAGTPEVHDPVRGRIRGERSFRRYLADLATWMASRGVEVEDVNVLLTPPRGIEEVVLHLGTDGRLPLAVVADHDERERIVEMRIYFSAVPLMGRRVHRPPLLGPGTDRVPDVVGRLRSALAAGDVEATLAAFEPDGCVRRADGGVHRGRDALRELYQGRVLGDDPAVLELCTVTEGDAVCAVEHNVLGGPSVPPRAALTVLDLGTDRTIATARIYDDAGPPEGALA</sequence>
<dbReference type="EMBL" id="JAGFBM010000001">
    <property type="protein sequence ID" value="MBO3083348.1"/>
    <property type="molecule type" value="Genomic_DNA"/>
</dbReference>
<proteinExistence type="predicted"/>
<keyword evidence="3" id="KW-1185">Reference proteome</keyword>
<evidence type="ECO:0000313" key="3">
    <source>
        <dbReference type="Proteomes" id="UP000678317"/>
    </source>
</evidence>
<dbReference type="RefSeq" id="WP_208288285.1">
    <property type="nucleotide sequence ID" value="NZ_CP074404.1"/>
</dbReference>
<evidence type="ECO:0000259" key="1">
    <source>
        <dbReference type="Pfam" id="PF12680"/>
    </source>
</evidence>